<dbReference type="KEGG" id="aga:1274002"/>
<keyword evidence="5" id="KW-0106">Calcium</keyword>
<reference evidence="11 12" key="3">
    <citation type="journal article" date="2004" name="Trends Parasitol.">
        <title>The Anopheles gambiae genome: an update.</title>
        <authorList>
            <person name="Mongin E."/>
            <person name="Louis C."/>
            <person name="Holt R.A."/>
            <person name="Birney E."/>
            <person name="Collins F.H."/>
        </authorList>
    </citation>
    <scope>NUCLEOTIDE SEQUENCE</scope>
    <source>
        <strain evidence="11 12">PEST</strain>
    </source>
</reference>
<feature type="domain" description="EF-hand" evidence="10">
    <location>
        <begin position="171"/>
        <end position="206"/>
    </location>
</feature>
<accession>F5HL47</accession>
<evidence type="ECO:0000256" key="8">
    <source>
        <dbReference type="ARBA" id="ARBA00023136"/>
    </source>
</evidence>
<dbReference type="EnsemblMetazoa" id="AGAP004179-RC">
    <property type="protein sequence ID" value="AGAP004179-PC"/>
    <property type="gene ID" value="AGAP004179"/>
</dbReference>
<keyword evidence="8 9" id="KW-0472">Membrane</keyword>
<keyword evidence="9" id="KW-0812">Transmembrane</keyword>
<keyword evidence="3" id="KW-0677">Repeat</keyword>
<comment type="subcellular location">
    <subcellularLocation>
        <location evidence="1">Mitochondrion inner membrane</location>
    </subcellularLocation>
    <subcellularLocation>
        <location evidence="2">Mitochondrion intermembrane space</location>
    </subcellularLocation>
</comment>
<dbReference type="PROSITE" id="PS00018">
    <property type="entry name" value="EF_HAND_1"/>
    <property type="match status" value="2"/>
</dbReference>
<dbReference type="InterPro" id="IPR002048">
    <property type="entry name" value="EF_hand_dom"/>
</dbReference>
<evidence type="ECO:0000256" key="3">
    <source>
        <dbReference type="ARBA" id="ARBA00022737"/>
    </source>
</evidence>
<dbReference type="CDD" id="cd15900">
    <property type="entry name" value="EFh_MICU"/>
    <property type="match status" value="1"/>
</dbReference>
<dbReference type="VEuPathDB" id="VectorBase:AGAP004179"/>
<dbReference type="Proteomes" id="UP000007062">
    <property type="component" value="Chromosome 2R"/>
</dbReference>
<dbReference type="PROSITE" id="PS50222">
    <property type="entry name" value="EF_HAND_2"/>
    <property type="match status" value="2"/>
</dbReference>
<keyword evidence="13" id="KW-1185">Reference proteome</keyword>
<dbReference type="HOGENOM" id="CLU_027103_0_1_1"/>
<feature type="transmembrane region" description="Helical" evidence="9">
    <location>
        <begin position="39"/>
        <end position="58"/>
    </location>
</feature>
<keyword evidence="6" id="KW-0809">Transit peptide</keyword>
<evidence type="ECO:0000313" key="11">
    <source>
        <dbReference type="EMBL" id="EGK97009.1"/>
    </source>
</evidence>
<reference evidence="11" key="4">
    <citation type="journal article" date="2007" name="Genome Biol.">
        <title>Update of the Anopheles gambiae PEST genome assembly.</title>
        <authorList>
            <person name="Sharakhova M.V."/>
            <person name="Hammond M.P."/>
            <person name="Lobo N.F."/>
            <person name="Krzywinski J."/>
            <person name="Unger M.F."/>
            <person name="Hillenmeyer M.E."/>
            <person name="Bruggner R.V."/>
            <person name="Birney E."/>
            <person name="Collins F.H."/>
        </authorList>
    </citation>
    <scope>NUCLEOTIDE SEQUENCE</scope>
    <source>
        <strain evidence="11">PEST</strain>
    </source>
</reference>
<dbReference type="EMBL" id="AAAB01008880">
    <property type="protein sequence ID" value="EGK97009.1"/>
    <property type="molecule type" value="Genomic_DNA"/>
</dbReference>
<gene>
    <name evidence="12" type="primary">1274002</name>
    <name evidence="11" type="ORF">AgaP_AGAP004179</name>
</gene>
<protein>
    <submittedName>
        <fullName evidence="11">AGAP004179-PC</fullName>
    </submittedName>
</protein>
<dbReference type="SMART" id="SM00054">
    <property type="entry name" value="EFh"/>
    <property type="match status" value="2"/>
</dbReference>
<dbReference type="GO" id="GO:0005743">
    <property type="term" value="C:mitochondrial inner membrane"/>
    <property type="evidence" value="ECO:0007669"/>
    <property type="project" value="UniProtKB-SubCell"/>
</dbReference>
<reference evidence="11 13" key="1">
    <citation type="journal article" date="2002" name="Science">
        <title>The genome sequence of the malaria mosquito Anopheles gambiae.</title>
        <authorList>
            <person name="Holt R.A."/>
            <person name="Subramanian G.M."/>
            <person name="Halpern A."/>
            <person name="Sutton G.G."/>
            <person name="Charlab R."/>
            <person name="Nusskern D.R."/>
            <person name="Wincker P."/>
            <person name="Clark A.G."/>
            <person name="Ribeiro J.M."/>
            <person name="Wides R."/>
            <person name="Salzberg S.L."/>
            <person name="Loftus B."/>
            <person name="Yandell M."/>
            <person name="Majoros W.H."/>
            <person name="Rusch D.B."/>
            <person name="Lai Z."/>
            <person name="Kraft C.L."/>
            <person name="Abril J.F."/>
            <person name="Anthouard V."/>
            <person name="Arensburger P."/>
            <person name="Atkinson P.W."/>
            <person name="Baden H."/>
            <person name="de Berardinis V."/>
            <person name="Baldwin D."/>
            <person name="Benes V."/>
            <person name="Biedler J."/>
            <person name="Blass C."/>
            <person name="Bolanos R."/>
            <person name="Boscus D."/>
            <person name="Barnstead M."/>
            <person name="Cai S."/>
            <person name="Center A."/>
            <person name="Chaturverdi K."/>
            <person name="Christophides G.K."/>
            <person name="Chrystal M.A."/>
            <person name="Clamp M."/>
            <person name="Cravchik A."/>
            <person name="Curwen V."/>
            <person name="Dana A."/>
            <person name="Delcher A."/>
            <person name="Dew I."/>
            <person name="Evans C.A."/>
            <person name="Flanigan M."/>
            <person name="Grundschober-Freimoser A."/>
            <person name="Friedli L."/>
            <person name="Gu Z."/>
            <person name="Guan P."/>
            <person name="Guigo R."/>
            <person name="Hillenmeyer M.E."/>
            <person name="Hladun S.L."/>
            <person name="Hogan J.R."/>
            <person name="Hong Y.S."/>
            <person name="Hoover J."/>
            <person name="Jaillon O."/>
            <person name="Ke Z."/>
            <person name="Kodira C."/>
            <person name="Kokoza E."/>
            <person name="Koutsos A."/>
            <person name="Letunic I."/>
            <person name="Levitsky A."/>
            <person name="Liang Y."/>
            <person name="Lin J.J."/>
            <person name="Lobo N.F."/>
            <person name="Lopez J.R."/>
            <person name="Malek J.A."/>
            <person name="McIntosh T.C."/>
            <person name="Meister S."/>
            <person name="Miller J."/>
            <person name="Mobarry C."/>
            <person name="Mongin E."/>
            <person name="Murphy S.D."/>
            <person name="O'Brochta D.A."/>
            <person name="Pfannkoch C."/>
            <person name="Qi R."/>
            <person name="Regier M.A."/>
            <person name="Remington K."/>
            <person name="Shao H."/>
            <person name="Sharakhova M.V."/>
            <person name="Sitter C.D."/>
            <person name="Shetty J."/>
            <person name="Smith T.J."/>
            <person name="Strong R."/>
            <person name="Sun J."/>
            <person name="Thomasova D."/>
            <person name="Ton L.Q."/>
            <person name="Topalis P."/>
            <person name="Tu Z."/>
            <person name="Unger M.F."/>
            <person name="Walenz B."/>
            <person name="Wang A."/>
            <person name="Wang J."/>
            <person name="Wang M."/>
            <person name="Wang X."/>
            <person name="Woodford K.J."/>
            <person name="Wortman J.R."/>
            <person name="Wu M."/>
            <person name="Yao A."/>
            <person name="Zdobnov E.M."/>
            <person name="Zhang H."/>
            <person name="Zhao Q."/>
            <person name="Zhao S."/>
            <person name="Zhu S.C."/>
            <person name="Zhimulev I."/>
            <person name="Coluzzi M."/>
            <person name="della Torre A."/>
            <person name="Roth C.W."/>
            <person name="Louis C."/>
            <person name="Kalush F."/>
            <person name="Mural R.J."/>
            <person name="Myers E.W."/>
            <person name="Adams M.D."/>
            <person name="Smith H.O."/>
            <person name="Broder S."/>
            <person name="Gardner M.J."/>
            <person name="Fraser C.M."/>
            <person name="Birney E."/>
            <person name="Bork P."/>
            <person name="Brey P.T."/>
            <person name="Venter J.C."/>
            <person name="Weissenbach J."/>
            <person name="Kafatos F.C."/>
            <person name="Collins F.H."/>
            <person name="Hoffman S.L."/>
        </authorList>
    </citation>
    <scope>NUCLEOTIDE SEQUENCE [LARGE SCALE GENOMIC DNA]</scope>
    <source>
        <strain evidence="11 13">PEST</strain>
    </source>
</reference>
<dbReference type="GO" id="GO:0036444">
    <property type="term" value="P:calcium import into the mitochondrion"/>
    <property type="evidence" value="ECO:0007669"/>
    <property type="project" value="UniProtKB-ARBA"/>
</dbReference>
<reference evidence="11" key="2">
    <citation type="submission" date="2002-03" db="EMBL/GenBank/DDBJ databases">
        <authorList>
            <consortium name="The Anopheles Genome Sequencing Consortium"/>
        </authorList>
    </citation>
    <scope>NUCLEOTIDE SEQUENCE</scope>
    <source>
        <strain evidence="11">PEST</strain>
    </source>
</reference>
<dbReference type="InterPro" id="IPR018247">
    <property type="entry name" value="EF_Hand_1_Ca_BS"/>
</dbReference>
<evidence type="ECO:0000256" key="9">
    <source>
        <dbReference type="SAM" id="Phobius"/>
    </source>
</evidence>
<dbReference type="Gene3D" id="1.10.238.10">
    <property type="entry name" value="EF-hand"/>
    <property type="match status" value="2"/>
</dbReference>
<dbReference type="InterPro" id="IPR011992">
    <property type="entry name" value="EF-hand-dom_pair"/>
</dbReference>
<organism evidence="11">
    <name type="scientific">Anopheles gambiae</name>
    <name type="common">African malaria mosquito</name>
    <dbReference type="NCBI Taxonomy" id="7165"/>
    <lineage>
        <taxon>Eukaryota</taxon>
        <taxon>Metazoa</taxon>
        <taxon>Ecdysozoa</taxon>
        <taxon>Arthropoda</taxon>
        <taxon>Hexapoda</taxon>
        <taxon>Insecta</taxon>
        <taxon>Pterygota</taxon>
        <taxon>Neoptera</taxon>
        <taxon>Endopterygota</taxon>
        <taxon>Diptera</taxon>
        <taxon>Nematocera</taxon>
        <taxon>Culicoidea</taxon>
        <taxon>Culicidae</taxon>
        <taxon>Anophelinae</taxon>
        <taxon>Anopheles</taxon>
    </lineage>
</organism>
<dbReference type="PANTHER" id="PTHR12294">
    <property type="entry name" value="EF HAND DOMAIN FAMILY A1,A2-RELATED"/>
    <property type="match status" value="1"/>
</dbReference>
<name>F5HL47_ANOGA</name>
<dbReference type="OMA" id="DEPAYPM"/>
<keyword evidence="7" id="KW-0496">Mitochondrion</keyword>
<feature type="domain" description="EF-hand" evidence="10">
    <location>
        <begin position="395"/>
        <end position="430"/>
    </location>
</feature>
<dbReference type="VEuPathDB" id="VectorBase:AGAMI1_001576"/>
<proteinExistence type="predicted"/>
<evidence type="ECO:0000256" key="7">
    <source>
        <dbReference type="ARBA" id="ARBA00023128"/>
    </source>
</evidence>
<reference evidence="12" key="6">
    <citation type="submission" date="2020-05" db="UniProtKB">
        <authorList>
            <consortium name="EnsemblMetazoa"/>
        </authorList>
    </citation>
    <scope>IDENTIFICATION</scope>
    <source>
        <strain evidence="12">PEST</strain>
    </source>
</reference>
<evidence type="ECO:0000313" key="12">
    <source>
        <dbReference type="EnsemblMetazoa" id="AGAP004179-PC"/>
    </source>
</evidence>
<sequence>MAMYTNRVVRWSKTNPFFTVLSRNFANNSSARKWYQHPTVRYICLVSGGLLAFTAATYRNRPKVYALQLRKDEIADKAIKLTARERRFIKFASVEFDGQIYMTPQDFLESVVEQEPRPRLKRKSLTHAEIQQLKDYTPPLKHGSSQLFRSLRDKGIISYTEYLFLLSVLTKPHSGFRIAFNMFDTDGNQRVDKDEFLVIRQLLGGSLKDRDLDEATRQAMEKIFSFAWKGKRGIESKEGEEPGEHDDYVDDEQGLQRKHKVDTTLQIHFFGKKGDKDLQYDGFYNFMKNLQTEVLELEFCEFSKGHERISEVDFAKILLRYTYLDTDEYDNYLDRLLDREAKEKGVSFDEFRQFCQFLNNLDDFSIAMRMYTLADQPISKDEFSRAVKICTGSELNSHLIDTVFAIFDEDGDGLLSYKEFIAIMKDRVHRGFKSNVKSEGWEAFKHCLKQEMKQNV</sequence>
<evidence type="ECO:0000256" key="5">
    <source>
        <dbReference type="ARBA" id="ARBA00022837"/>
    </source>
</evidence>
<evidence type="ECO:0000256" key="6">
    <source>
        <dbReference type="ARBA" id="ARBA00022946"/>
    </source>
</evidence>
<evidence type="ECO:0000256" key="1">
    <source>
        <dbReference type="ARBA" id="ARBA00004273"/>
    </source>
</evidence>
<dbReference type="PANTHER" id="PTHR12294:SF13">
    <property type="entry name" value="MITOCHONDRIAL CALCIUM UPTAKE 3, ISOFORM D"/>
    <property type="match status" value="1"/>
</dbReference>
<dbReference type="Pfam" id="PF13499">
    <property type="entry name" value="EF-hand_7"/>
    <property type="match status" value="1"/>
</dbReference>
<keyword evidence="9" id="KW-1133">Transmembrane helix</keyword>
<dbReference type="SUPFAM" id="SSF47473">
    <property type="entry name" value="EF-hand"/>
    <property type="match status" value="1"/>
</dbReference>
<evidence type="ECO:0000256" key="4">
    <source>
        <dbReference type="ARBA" id="ARBA00022792"/>
    </source>
</evidence>
<reference evidence="11" key="5">
    <citation type="submission" date="2011-05" db="EMBL/GenBank/DDBJ databases">
        <authorList>
            <consortium name="VectorBase"/>
        </authorList>
    </citation>
    <scope>NUCLEOTIDE SEQUENCE</scope>
    <source>
        <strain evidence="11">PEST</strain>
    </source>
</reference>
<keyword evidence="4" id="KW-0999">Mitochondrion inner membrane</keyword>
<evidence type="ECO:0000313" key="13">
    <source>
        <dbReference type="Proteomes" id="UP000007062"/>
    </source>
</evidence>
<dbReference type="GO" id="GO:0005509">
    <property type="term" value="F:calcium ion binding"/>
    <property type="evidence" value="ECO:0007669"/>
    <property type="project" value="InterPro"/>
</dbReference>
<dbReference type="AlphaFoldDB" id="F5HL47"/>
<evidence type="ECO:0000259" key="10">
    <source>
        <dbReference type="PROSITE" id="PS50222"/>
    </source>
</evidence>
<dbReference type="InterPro" id="IPR039800">
    <property type="entry name" value="MICU1/2/3"/>
</dbReference>
<dbReference type="GO" id="GO:0005758">
    <property type="term" value="C:mitochondrial intermembrane space"/>
    <property type="evidence" value="ECO:0007669"/>
    <property type="project" value="UniProtKB-SubCell"/>
</dbReference>
<evidence type="ECO:0000256" key="2">
    <source>
        <dbReference type="ARBA" id="ARBA00004569"/>
    </source>
</evidence>